<gene>
    <name evidence="6" type="ORF">K6Y31_03315</name>
</gene>
<evidence type="ECO:0000256" key="3">
    <source>
        <dbReference type="ARBA" id="ARBA00023115"/>
    </source>
</evidence>
<dbReference type="Proteomes" id="UP001201273">
    <property type="component" value="Unassembled WGS sequence"/>
</dbReference>
<evidence type="ECO:0000256" key="1">
    <source>
        <dbReference type="ARBA" id="ARBA00007867"/>
    </source>
</evidence>
<dbReference type="RefSeq" id="WP_233051417.1">
    <property type="nucleotide sequence ID" value="NZ_JAIMJA010000002.1"/>
</dbReference>
<name>A0ABS8W7Q1_9GAMM</name>
<dbReference type="InterPro" id="IPR030374">
    <property type="entry name" value="PABS"/>
</dbReference>
<comment type="similarity">
    <text evidence="1">Belongs to the spermidine/spermine synthase family.</text>
</comment>
<organism evidence="6 7">
    <name type="scientific">Motilimonas cestriensis</name>
    <dbReference type="NCBI Taxonomy" id="2742685"/>
    <lineage>
        <taxon>Bacteria</taxon>
        <taxon>Pseudomonadati</taxon>
        <taxon>Pseudomonadota</taxon>
        <taxon>Gammaproteobacteria</taxon>
        <taxon>Alteromonadales</taxon>
        <taxon>Alteromonadales genera incertae sedis</taxon>
        <taxon>Motilimonas</taxon>
    </lineage>
</organism>
<dbReference type="Gene3D" id="3.40.50.150">
    <property type="entry name" value="Vaccinia Virus protein VP39"/>
    <property type="match status" value="1"/>
</dbReference>
<dbReference type="Pfam" id="PF01564">
    <property type="entry name" value="Spermine_synth"/>
    <property type="match status" value="1"/>
</dbReference>
<protein>
    <submittedName>
        <fullName evidence="6">Fused MFS/spermidine synthase</fullName>
    </submittedName>
</protein>
<dbReference type="CDD" id="cd02440">
    <property type="entry name" value="AdoMet_MTases"/>
    <property type="match status" value="1"/>
</dbReference>
<feature type="active site" description="Proton acceptor" evidence="4">
    <location>
        <position position="139"/>
    </location>
</feature>
<accession>A0ABS8W7Q1</accession>
<evidence type="ECO:0000256" key="4">
    <source>
        <dbReference type="PROSITE-ProRule" id="PRU00354"/>
    </source>
</evidence>
<comment type="caution">
    <text evidence="6">The sequence shown here is derived from an EMBL/GenBank/DDBJ whole genome shotgun (WGS) entry which is preliminary data.</text>
</comment>
<dbReference type="PROSITE" id="PS51006">
    <property type="entry name" value="PABS_2"/>
    <property type="match status" value="1"/>
</dbReference>
<feature type="domain" description="PABS" evidence="5">
    <location>
        <begin position="1"/>
        <end position="220"/>
    </location>
</feature>
<evidence type="ECO:0000256" key="2">
    <source>
        <dbReference type="ARBA" id="ARBA00022679"/>
    </source>
</evidence>
<dbReference type="InterPro" id="IPR029063">
    <property type="entry name" value="SAM-dependent_MTases_sf"/>
</dbReference>
<evidence type="ECO:0000313" key="7">
    <source>
        <dbReference type="Proteomes" id="UP001201273"/>
    </source>
</evidence>
<dbReference type="PANTHER" id="PTHR43317:SF1">
    <property type="entry name" value="THERMOSPERMINE SYNTHASE ACAULIS5"/>
    <property type="match status" value="1"/>
</dbReference>
<keyword evidence="3 4" id="KW-0620">Polyamine biosynthesis</keyword>
<keyword evidence="7" id="KW-1185">Reference proteome</keyword>
<dbReference type="EMBL" id="JAIMJA010000002">
    <property type="protein sequence ID" value="MCE2593839.1"/>
    <property type="molecule type" value="Genomic_DNA"/>
</dbReference>
<proteinExistence type="inferred from homology"/>
<evidence type="ECO:0000313" key="6">
    <source>
        <dbReference type="EMBL" id="MCE2593839.1"/>
    </source>
</evidence>
<reference evidence="6 7" key="1">
    <citation type="journal article" date="2022" name="Environ. Microbiol. Rep.">
        <title>Eco-phylogenetic analyses reveal divergent evolution of vitamin B12 metabolism in the marine bacterial family 'Psychromonadaceae'.</title>
        <authorList>
            <person name="Jin X."/>
            <person name="Yang Y."/>
            <person name="Cao H."/>
            <person name="Gao B."/>
            <person name="Zhao Z."/>
        </authorList>
    </citation>
    <scope>NUCLEOTIDE SEQUENCE [LARGE SCALE GENOMIC DNA]</scope>
    <source>
        <strain evidence="6 7">MKS20</strain>
    </source>
</reference>
<keyword evidence="2 4" id="KW-0808">Transferase</keyword>
<dbReference type="NCBIfam" id="NF037959">
    <property type="entry name" value="MFS_SpdSyn"/>
    <property type="match status" value="1"/>
</dbReference>
<dbReference type="PANTHER" id="PTHR43317">
    <property type="entry name" value="THERMOSPERMINE SYNTHASE ACAULIS5"/>
    <property type="match status" value="1"/>
</dbReference>
<evidence type="ECO:0000259" key="5">
    <source>
        <dbReference type="PROSITE" id="PS51006"/>
    </source>
</evidence>
<dbReference type="SUPFAM" id="SSF53335">
    <property type="entry name" value="S-adenosyl-L-methionine-dependent methyltransferases"/>
    <property type="match status" value="1"/>
</dbReference>
<sequence length="246" mass="27580">MSAQLLFQTQDSWGPIEVSEEGAIRKLSFGPGDEQSRQDKRHPHLPEHEYIQGMLLALLFKQPKNAMILGLGAGCLVSALHHAVPGIKITAVELRAAVIDIAKRFFRLPHGKKITLINDDAVIFIQQNQHKKVDLLFADIYHAEGVDHAQLRNDFLQHCRSQLKADGILVLNCWHEHSENHDFAAALRANFPYLYGCHVSSGNWIVFASQANIAIQLDQSKSAAQQLKQVSDIDLTRLLNQLKNIC</sequence>